<evidence type="ECO:0000313" key="8">
    <source>
        <dbReference type="Proteomes" id="UP000288794"/>
    </source>
</evidence>
<dbReference type="GO" id="GO:0030288">
    <property type="term" value="C:outer membrane-bounded periplasmic space"/>
    <property type="evidence" value="ECO:0007669"/>
    <property type="project" value="TreeGrafter"/>
</dbReference>
<dbReference type="PANTHER" id="PTHR30532">
    <property type="entry name" value="IRON III DICITRATE-BINDING PERIPLASMIC PROTEIN"/>
    <property type="match status" value="1"/>
</dbReference>
<dbReference type="Pfam" id="PF01497">
    <property type="entry name" value="Peripla_BP_2"/>
    <property type="match status" value="1"/>
</dbReference>
<evidence type="ECO:0000256" key="2">
    <source>
        <dbReference type="ARBA" id="ARBA00008814"/>
    </source>
</evidence>
<comment type="subcellular location">
    <subcellularLocation>
        <location evidence="1">Cell envelope</location>
    </subcellularLocation>
</comment>
<dbReference type="InterPro" id="IPR002491">
    <property type="entry name" value="ABC_transptr_periplasmic_BD"/>
</dbReference>
<protein>
    <submittedName>
        <fullName evidence="7">Iron-hydroxamate transporter substrate-binding subunit</fullName>
    </submittedName>
</protein>
<organism evidence="7 8">
    <name type="scientific">[Pantoea] beijingensis</name>
    <dbReference type="NCBI Taxonomy" id="1324864"/>
    <lineage>
        <taxon>Bacteria</taxon>
        <taxon>Pseudomonadati</taxon>
        <taxon>Pseudomonadota</taxon>
        <taxon>Gammaproteobacteria</taxon>
        <taxon>Enterobacterales</taxon>
        <taxon>Erwiniaceae</taxon>
        <taxon>Erwinia</taxon>
    </lineage>
</organism>
<dbReference type="PROSITE" id="PS50983">
    <property type="entry name" value="FE_B12_PBP"/>
    <property type="match status" value="1"/>
</dbReference>
<dbReference type="RefSeq" id="WP_128179492.1">
    <property type="nucleotide sequence ID" value="NZ_CP071409.1"/>
</dbReference>
<evidence type="ECO:0000256" key="3">
    <source>
        <dbReference type="ARBA" id="ARBA00022448"/>
    </source>
</evidence>
<keyword evidence="4" id="KW-0410">Iron transport</keyword>
<evidence type="ECO:0000259" key="6">
    <source>
        <dbReference type="PROSITE" id="PS50983"/>
    </source>
</evidence>
<reference evidence="7 8" key="1">
    <citation type="submission" date="2014-04" db="EMBL/GenBank/DDBJ databases">
        <title>Draft genome sequence of Pantoea beijingensis strain LMG 27579, an emerging pathogen to Pleurotus eryngii with potential industrial application.</title>
        <authorList>
            <person name="Xu F."/>
            <person name="Liu Y."/>
            <person name="Wang S."/>
            <person name="Yin Y."/>
            <person name="Ma Y."/>
            <person name="Zhao S."/>
            <person name="Rong C."/>
        </authorList>
    </citation>
    <scope>NUCLEOTIDE SEQUENCE [LARGE SCALE GENOMIC DNA]</scope>
    <source>
        <strain evidence="7 8">LMG 27579</strain>
    </source>
</reference>
<dbReference type="Proteomes" id="UP000288794">
    <property type="component" value="Unassembled WGS sequence"/>
</dbReference>
<dbReference type="AlphaFoldDB" id="A0A443I8U8"/>
<proteinExistence type="inferred from homology"/>
<gene>
    <name evidence="7" type="ORF">ED28_18460</name>
</gene>
<keyword evidence="8" id="KW-1185">Reference proteome</keyword>
<comment type="caution">
    <text evidence="7">The sequence shown here is derived from an EMBL/GenBank/DDBJ whole genome shotgun (WGS) entry which is preliminary data.</text>
</comment>
<comment type="similarity">
    <text evidence="2">Belongs to the bacterial solute-binding protein 8 family.</text>
</comment>
<feature type="domain" description="Fe/B12 periplasmic-binding" evidence="6">
    <location>
        <begin position="33"/>
        <end position="291"/>
    </location>
</feature>
<dbReference type="NCBIfam" id="NF007864">
    <property type="entry name" value="PRK10576.1"/>
    <property type="match status" value="1"/>
</dbReference>
<keyword evidence="4" id="KW-0406">Ion transport</keyword>
<dbReference type="SUPFAM" id="SSF53807">
    <property type="entry name" value="Helical backbone' metal receptor"/>
    <property type="match status" value="1"/>
</dbReference>
<dbReference type="InterPro" id="IPR051313">
    <property type="entry name" value="Bact_iron-sidero_bind"/>
</dbReference>
<evidence type="ECO:0000256" key="5">
    <source>
        <dbReference type="ARBA" id="ARBA00022729"/>
    </source>
</evidence>
<keyword evidence="4" id="KW-0408">Iron</keyword>
<evidence type="ECO:0000256" key="4">
    <source>
        <dbReference type="ARBA" id="ARBA00022496"/>
    </source>
</evidence>
<keyword evidence="5" id="KW-0732">Signal</keyword>
<name>A0A443I8U8_9GAMM</name>
<evidence type="ECO:0000313" key="7">
    <source>
        <dbReference type="EMBL" id="RWR00470.1"/>
    </source>
</evidence>
<sequence length="291" mass="32370">MPDFVRRRLVSAIALSPWLFALRAGAQGHDLQRIIALDWLPVELLMTLGVAPMGVAETHHYRLWVEQPMLPSTVVDVGLRTEPNLELLVQLRPSLILYSQGYGPSPDKLARIAPSLSVSFNQSGGKPLASARESLITLAQRIGVEPRAHRHLAVFDTFLAAMRARLAPYKGRPLLLMSLLDPRHAIVFGKGSLFLDVLNELGLTNAWRGDTNIWGSAVVGLEQLATIKDAEAICFDHGNALMMEQATSTPLWQSFDFVRRQRFKRVPAVWFYGATLSATRFCHTLQRALEA</sequence>
<dbReference type="PRINTS" id="PR01715">
    <property type="entry name" value="FERRIBNDNGPP"/>
</dbReference>
<evidence type="ECO:0000256" key="1">
    <source>
        <dbReference type="ARBA" id="ARBA00004196"/>
    </source>
</evidence>
<dbReference type="EMBL" id="JMEE01000047">
    <property type="protein sequence ID" value="RWR00470.1"/>
    <property type="molecule type" value="Genomic_DNA"/>
</dbReference>
<accession>A0A443I8U8</accession>
<dbReference type="Gene3D" id="3.40.50.1980">
    <property type="entry name" value="Nitrogenase molybdenum iron protein domain"/>
    <property type="match status" value="2"/>
</dbReference>
<keyword evidence="3" id="KW-0813">Transport</keyword>
<dbReference type="CDD" id="cd01146">
    <property type="entry name" value="FhuD"/>
    <property type="match status" value="1"/>
</dbReference>
<dbReference type="GO" id="GO:1901678">
    <property type="term" value="P:iron coordination entity transport"/>
    <property type="evidence" value="ECO:0007669"/>
    <property type="project" value="UniProtKB-ARBA"/>
</dbReference>
<dbReference type="PANTHER" id="PTHR30532:SF1">
    <property type="entry name" value="IRON(3+)-HYDROXAMATE-BINDING PROTEIN FHUD"/>
    <property type="match status" value="1"/>
</dbReference>